<keyword evidence="3" id="KW-1185">Reference proteome</keyword>
<evidence type="ECO:0000313" key="2">
    <source>
        <dbReference type="EMBL" id="GBR48645.1"/>
    </source>
</evidence>
<feature type="domain" description="ABC-type transport auxiliary lipoprotein component" evidence="1">
    <location>
        <begin position="6"/>
        <end position="149"/>
    </location>
</feature>
<gene>
    <name evidence="2" type="ORF">AA106556_1850</name>
</gene>
<dbReference type="Pfam" id="PF03886">
    <property type="entry name" value="ABC_trans_aux"/>
    <property type="match status" value="1"/>
</dbReference>
<evidence type="ECO:0000313" key="3">
    <source>
        <dbReference type="Proteomes" id="UP001062443"/>
    </source>
</evidence>
<organism evidence="2 3">
    <name type="scientific">Neokomagataea tanensis NBRC 106556</name>
    <dbReference type="NCBI Taxonomy" id="1223519"/>
    <lineage>
        <taxon>Bacteria</taxon>
        <taxon>Pseudomonadati</taxon>
        <taxon>Pseudomonadota</taxon>
        <taxon>Alphaproteobacteria</taxon>
        <taxon>Acetobacterales</taxon>
        <taxon>Acetobacteraceae</taxon>
        <taxon>Neokomagataea</taxon>
    </lineage>
</organism>
<protein>
    <recommendedName>
        <fullName evidence="1">ABC-type transport auxiliary lipoprotein component domain-containing protein</fullName>
    </recommendedName>
</protein>
<evidence type="ECO:0000259" key="1">
    <source>
        <dbReference type="Pfam" id="PF03886"/>
    </source>
</evidence>
<dbReference type="Proteomes" id="UP001062443">
    <property type="component" value="Unassembled WGS sequence"/>
</dbReference>
<dbReference type="Gene3D" id="3.40.50.10610">
    <property type="entry name" value="ABC-type transport auxiliary lipoprotein component"/>
    <property type="match status" value="1"/>
</dbReference>
<dbReference type="InterPro" id="IPR005586">
    <property type="entry name" value="ABC_trans_aux"/>
</dbReference>
<dbReference type="SUPFAM" id="SSF159594">
    <property type="entry name" value="XCC0632-like"/>
    <property type="match status" value="1"/>
</dbReference>
<accession>A0ABQ0QL06</accession>
<sequence length="156" mass="16969">MQGTPIVVEVVTPVIPSRLDRDTIVLGDRGYRTHIAQGDSWSEPLPEMLAHIVTTDLTVRLPQSHVYAQNDAVTASPTVFVEITLRNFEADEQGRAYISGALTVHRRDGTGGVLLQPFEWHSVASVDQNTGHLVADLSHGVSVMADALAEKLHDVP</sequence>
<dbReference type="EMBL" id="BAQB01000047">
    <property type="protein sequence ID" value="GBR48645.1"/>
    <property type="molecule type" value="Genomic_DNA"/>
</dbReference>
<proteinExistence type="predicted"/>
<name>A0ABQ0QL06_9PROT</name>
<comment type="caution">
    <text evidence="2">The sequence shown here is derived from an EMBL/GenBank/DDBJ whole genome shotgun (WGS) entry which is preliminary data.</text>
</comment>
<reference evidence="2" key="1">
    <citation type="submission" date="2013-04" db="EMBL/GenBank/DDBJ databases">
        <title>The genome sequencing project of 58 acetic acid bacteria.</title>
        <authorList>
            <person name="Okamoto-Kainuma A."/>
            <person name="Ishikawa M."/>
            <person name="Umino S."/>
            <person name="Koizumi Y."/>
            <person name="Shiwa Y."/>
            <person name="Yoshikawa H."/>
            <person name="Matsutani M."/>
            <person name="Matsushita K."/>
        </authorList>
    </citation>
    <scope>NUCLEOTIDE SEQUENCE</scope>
    <source>
        <strain evidence="2">NBRC 106556</strain>
    </source>
</reference>